<evidence type="ECO:0000256" key="3">
    <source>
        <dbReference type="ARBA" id="ARBA00023172"/>
    </source>
</evidence>
<organism evidence="7 8">
    <name type="scientific">Pristionchus entomophagus</name>
    <dbReference type="NCBI Taxonomy" id="358040"/>
    <lineage>
        <taxon>Eukaryota</taxon>
        <taxon>Metazoa</taxon>
        <taxon>Ecdysozoa</taxon>
        <taxon>Nematoda</taxon>
        <taxon>Chromadorea</taxon>
        <taxon>Rhabditida</taxon>
        <taxon>Rhabditina</taxon>
        <taxon>Diplogasteromorpha</taxon>
        <taxon>Diplogasteroidea</taxon>
        <taxon>Neodiplogasteridae</taxon>
        <taxon>Pristionchus</taxon>
    </lineage>
</organism>
<protein>
    <recommendedName>
        <fullName evidence="6">Homologous-pairing protein 2 winged helix domain-containing protein</fullName>
    </recommendedName>
</protein>
<dbReference type="PANTHER" id="PTHR15938:SF0">
    <property type="entry name" value="HOMOLOGOUS-PAIRING PROTEIN 2 HOMOLOG"/>
    <property type="match status" value="1"/>
</dbReference>
<comment type="caution">
    <text evidence="7">The sequence shown here is derived from an EMBL/GenBank/DDBJ whole genome shotgun (WGS) entry which is preliminary data.</text>
</comment>
<dbReference type="Pfam" id="PF07106">
    <property type="entry name" value="WHD_TBPIP"/>
    <property type="match status" value="1"/>
</dbReference>
<dbReference type="GO" id="GO:0010774">
    <property type="term" value="P:meiotic strand invasion involved in reciprocal meiotic recombination"/>
    <property type="evidence" value="ECO:0007669"/>
    <property type="project" value="TreeGrafter"/>
</dbReference>
<dbReference type="InterPro" id="IPR010776">
    <property type="entry name" value="Hop2_WH_dom"/>
</dbReference>
<reference evidence="7" key="1">
    <citation type="submission" date="2023-10" db="EMBL/GenBank/DDBJ databases">
        <title>Genome assembly of Pristionchus species.</title>
        <authorList>
            <person name="Yoshida K."/>
            <person name="Sommer R.J."/>
        </authorList>
    </citation>
    <scope>NUCLEOTIDE SEQUENCE</scope>
    <source>
        <strain evidence="7">RS0144</strain>
    </source>
</reference>
<evidence type="ECO:0000313" key="8">
    <source>
        <dbReference type="Proteomes" id="UP001432027"/>
    </source>
</evidence>
<evidence type="ECO:0000256" key="2">
    <source>
        <dbReference type="ARBA" id="ARBA00007922"/>
    </source>
</evidence>
<dbReference type="GO" id="GO:0120231">
    <property type="term" value="C:DNA recombinase auxiliary factor complex"/>
    <property type="evidence" value="ECO:0007669"/>
    <property type="project" value="TreeGrafter"/>
</dbReference>
<dbReference type="GO" id="GO:0003690">
    <property type="term" value="F:double-stranded DNA binding"/>
    <property type="evidence" value="ECO:0007669"/>
    <property type="project" value="TreeGrafter"/>
</dbReference>
<evidence type="ECO:0000259" key="6">
    <source>
        <dbReference type="Pfam" id="PF07106"/>
    </source>
</evidence>
<keyword evidence="5" id="KW-0469">Meiosis</keyword>
<keyword evidence="3" id="KW-0233">DNA recombination</keyword>
<comment type="similarity">
    <text evidence="2">Belongs to the HOP2 family.</text>
</comment>
<keyword evidence="4" id="KW-0539">Nucleus</keyword>
<evidence type="ECO:0000256" key="4">
    <source>
        <dbReference type="ARBA" id="ARBA00023242"/>
    </source>
</evidence>
<keyword evidence="8" id="KW-1185">Reference proteome</keyword>
<dbReference type="PANTHER" id="PTHR15938">
    <property type="entry name" value="TBP-1 INTERACTING PROTEIN"/>
    <property type="match status" value="1"/>
</dbReference>
<dbReference type="EMBL" id="BTSX01000003">
    <property type="protein sequence ID" value="GMS89517.1"/>
    <property type="molecule type" value="Genomic_DNA"/>
</dbReference>
<dbReference type="Proteomes" id="UP001432027">
    <property type="component" value="Unassembled WGS sequence"/>
</dbReference>
<proteinExistence type="inferred from homology"/>
<dbReference type="GO" id="GO:0000794">
    <property type="term" value="C:condensed nuclear chromosome"/>
    <property type="evidence" value="ECO:0007669"/>
    <property type="project" value="TreeGrafter"/>
</dbReference>
<sequence>IVTGLRVEMSKSATAKAELEAKAMTVVPEYMVEQNRPYSAIDVYNNLRQQYGKTLIVKALEHGVSIGVLKEKLIGKQKIFYADQDRLPVADESTIAALDKSIAERSETYASLSAKYKIIQTELASLRSEETTEKLREMVEESKAQVVLLKGRVQLLDVARASAGVDAETEGKSLLAQEAALERVVAKRKRMACDIIDCIRDGVSMPKKQLFDSIGLEIAEGEKV</sequence>
<evidence type="ECO:0000313" key="7">
    <source>
        <dbReference type="EMBL" id="GMS89517.1"/>
    </source>
</evidence>
<comment type="subcellular location">
    <subcellularLocation>
        <location evidence="1">Nucleus</location>
    </subcellularLocation>
</comment>
<gene>
    <name evidence="7" type="ORF">PENTCL1PPCAC_11692</name>
</gene>
<dbReference type="GO" id="GO:0007129">
    <property type="term" value="P:homologous chromosome pairing at meiosis"/>
    <property type="evidence" value="ECO:0007669"/>
    <property type="project" value="TreeGrafter"/>
</dbReference>
<evidence type="ECO:0000256" key="5">
    <source>
        <dbReference type="ARBA" id="ARBA00023254"/>
    </source>
</evidence>
<dbReference type="GO" id="GO:0120230">
    <property type="term" value="F:recombinase activator activity"/>
    <property type="evidence" value="ECO:0007669"/>
    <property type="project" value="TreeGrafter"/>
</dbReference>
<dbReference type="InterPro" id="IPR036388">
    <property type="entry name" value="WH-like_DNA-bd_sf"/>
</dbReference>
<name>A0AAV5T1Q7_9BILA</name>
<accession>A0AAV5T1Q7</accession>
<feature type="domain" description="Homologous-pairing protein 2 winged helix" evidence="6">
    <location>
        <begin position="23"/>
        <end position="82"/>
    </location>
</feature>
<dbReference type="GO" id="GO:0000709">
    <property type="term" value="P:meiotic joint molecule formation"/>
    <property type="evidence" value="ECO:0007669"/>
    <property type="project" value="TreeGrafter"/>
</dbReference>
<evidence type="ECO:0000256" key="1">
    <source>
        <dbReference type="ARBA" id="ARBA00004123"/>
    </source>
</evidence>
<dbReference type="Gene3D" id="1.10.10.10">
    <property type="entry name" value="Winged helix-like DNA-binding domain superfamily/Winged helix DNA-binding domain"/>
    <property type="match status" value="1"/>
</dbReference>
<feature type="non-terminal residue" evidence="7">
    <location>
        <position position="1"/>
    </location>
</feature>
<dbReference type="AlphaFoldDB" id="A0AAV5T1Q7"/>